<dbReference type="Gene3D" id="2.60.120.260">
    <property type="entry name" value="Galactose-binding domain-like"/>
    <property type="match status" value="1"/>
</dbReference>
<proteinExistence type="predicted"/>
<evidence type="ECO:0008006" key="3">
    <source>
        <dbReference type="Google" id="ProtNLM"/>
    </source>
</evidence>
<evidence type="ECO:0000313" key="1">
    <source>
        <dbReference type="EMBL" id="NYE07970.1"/>
    </source>
</evidence>
<evidence type="ECO:0000313" key="2">
    <source>
        <dbReference type="Proteomes" id="UP000548423"/>
    </source>
</evidence>
<name>A0A852TGD2_9BACI</name>
<comment type="caution">
    <text evidence="1">The sequence shown here is derived from an EMBL/GenBank/DDBJ whole genome shotgun (WGS) entry which is preliminary data.</text>
</comment>
<accession>A0A852TGD2</accession>
<dbReference type="EMBL" id="JACCBX010000011">
    <property type="protein sequence ID" value="NYE07970.1"/>
    <property type="molecule type" value="Genomic_DNA"/>
</dbReference>
<dbReference type="InterPro" id="IPR053161">
    <property type="entry name" value="Ulvan_degrading_GH"/>
</dbReference>
<dbReference type="Proteomes" id="UP000548423">
    <property type="component" value="Unassembled WGS sequence"/>
</dbReference>
<organism evidence="1 2">
    <name type="scientific">Neobacillus niacini</name>
    <dbReference type="NCBI Taxonomy" id="86668"/>
    <lineage>
        <taxon>Bacteria</taxon>
        <taxon>Bacillati</taxon>
        <taxon>Bacillota</taxon>
        <taxon>Bacilli</taxon>
        <taxon>Bacillales</taxon>
        <taxon>Bacillaceae</taxon>
        <taxon>Neobacillus</taxon>
    </lineage>
</organism>
<dbReference type="PANTHER" id="PTHR36848:SF2">
    <property type="entry name" value="SECRETED PROTEIN"/>
    <property type="match status" value="1"/>
</dbReference>
<sequence length="1079" mass="125140">MQEYNLIRHNSMFDLTTFKNPPSAYRIHPFWFWNGVMDDHEIARQIREMADKGVGGFFICPRQGLKVPYLSEDWFKKVKFAVETAKTLNMDVWLYDEYPYPSGIAGGEVTLLHPDAKHYTLVHKSETLQSNQTCNMELPWGRVLSAKAVPVDQETGSKRWDEPIDIKKYIGNYQSEPVYQKVGLTTYNQKRFFTYNTIKILKWTAPEGDWEIHCFLEEEIDDFKYYGTFVDPCNREAIKTFIELTHERYAENLGEEFGKSVKGIFTDETGLIGRIPWSPQLPDFFQKHNGYDLREYLYTLIESGGENTAKVRYDYFQSIHLLLRESYHKQIHDWCEEQEIQYVAEVPSVRMSNQVYSHIPGGDSAHEKLGISLEWILDRYMTSFRANPKMVSSLANQLGRERALIESFHSVGWSMTLQDAKWMLDRLAAFGINFYNFHAFFFTLDGLTKHDAPPSQFYQNPYWQHFRTLGDYTGRLGYVMSSGIPIRSIALLDPTTSLWTQMGNPFHNFHYIGDDDSEMAKLQRLKQDWSELSKQLLFHHKQYDHLDPEILCEAEITEGKIKIGTASYSVLVLPPLSNIESAAWKKIKLFLDQGGVVIGNKLLPFEAIDDTLLEKEILETFGMGESLCSDYWNNQSVLVDSYHKGAQNAYFIPSGEIEILLQLLNKHIHEEIHFETESGKKSFLTEKRQVSDQSNLVFISNQEEGDQHATLTVSYPCEFCRLDLETGEVELLAATWDGNGWKLDIHFGSYESCLVQINRKDDIKEVKGKSERWKWKVELKGNWEVKALQDNTLRFDHFQLKIDTEKKIQVNNQSIVPVKTFIDQCSDIINEQSLPIEFRQSFGIPMKLAFNYPISCSYQRKFMIEKMPEKCLILMDKGAISGQYQIYINEHRVENFHENFIYDNSNVTSDILPTLKHGENILRIEVLVEHDWDGVTDAIYLLGDFGVTFNKENQPVISNALNTSSLQQGPYPSYPYYAGTLAFTRIIHLDSVPEEAYFELFFNDLDRNFHDCMEVFVNGHRLGVKAWTPYQWKGKSEILHTGENLVEVKVTNTLIGLLEGKYFDYEEHKLCEVAGLTKY</sequence>
<protein>
    <recommendedName>
        <fullName evidence="3">Glycoside hydrolase</fullName>
    </recommendedName>
</protein>
<dbReference type="PANTHER" id="PTHR36848">
    <property type="entry name" value="DNA-BINDING PROTEIN (PUTATIVE SECRETED PROTEIN)-RELATED"/>
    <property type="match status" value="1"/>
</dbReference>
<dbReference type="Pfam" id="PF17132">
    <property type="entry name" value="Glyco_hydro_106"/>
    <property type="match status" value="1"/>
</dbReference>
<dbReference type="AlphaFoldDB" id="A0A852TGD2"/>
<reference evidence="2" key="2">
    <citation type="submission" date="2020-08" db="EMBL/GenBank/DDBJ databases">
        <title>The Agave Microbiome: Exploring the role of microbial communities in plant adaptations to desert environments.</title>
        <authorList>
            <person name="Partida-Martinez L.P."/>
        </authorList>
    </citation>
    <scope>NUCLEOTIDE SEQUENCE [LARGE SCALE GENOMIC DNA]</scope>
    <source>
        <strain evidence="2">AT2.8</strain>
    </source>
</reference>
<gene>
    <name evidence="1" type="ORF">F4694_004811</name>
</gene>
<reference evidence="2" key="1">
    <citation type="submission" date="2020-07" db="EMBL/GenBank/DDBJ databases">
        <authorList>
            <person name="Partida-Martinez L."/>
            <person name="Huntemann M."/>
            <person name="Clum A."/>
            <person name="Wang J."/>
            <person name="Palaniappan K."/>
            <person name="Ritter S."/>
            <person name="Chen I.-M."/>
            <person name="Stamatis D."/>
            <person name="Reddy T."/>
            <person name="O'Malley R."/>
            <person name="Daum C."/>
            <person name="Shapiro N."/>
            <person name="Ivanova N."/>
            <person name="Kyrpides N."/>
            <person name="Woyke T."/>
        </authorList>
    </citation>
    <scope>NUCLEOTIDE SEQUENCE [LARGE SCALE GENOMIC DNA]</scope>
    <source>
        <strain evidence="2">AT2.8</strain>
    </source>
</reference>